<proteinExistence type="predicted"/>
<reference evidence="1" key="1">
    <citation type="submission" date="2016-05" db="EMBL/GenBank/DDBJ databases">
        <title>WGS assembly of Xenopus laevis.</title>
        <authorList>
            <person name="Session A."/>
            <person name="Uno Y."/>
            <person name="Kwon T."/>
            <person name="Chapman J."/>
            <person name="Toyoda A."/>
            <person name="Takahashi S."/>
            <person name="Fukui A."/>
            <person name="Hikosaka A."/>
            <person name="Putnam N."/>
            <person name="Stites J."/>
            <person name="Van Heeringen S."/>
            <person name="Quigley I."/>
            <person name="Heinz S."/>
            <person name="Hellsten U."/>
            <person name="Lyons J."/>
            <person name="Suzuki A."/>
            <person name="Kondo M."/>
            <person name="Ogino H."/>
            <person name="Ochi H."/>
            <person name="Bogdanovic O."/>
            <person name="Lister R."/>
            <person name="Georgiou G."/>
            <person name="Paranjpe S."/>
            <person name="Van Kruijsbergen I."/>
            <person name="Mozaffari S."/>
            <person name="Shu S."/>
            <person name="Schmutz J."/>
            <person name="Jenkins J."/>
            <person name="Grimwood J."/>
            <person name="Carlson J."/>
            <person name="Mitros T."/>
            <person name="Simakov O."/>
            <person name="Heald R."/>
            <person name="Miller K."/>
            <person name="Haudenschild C."/>
            <person name="Kuroki Y."/>
            <person name="Tanaka T."/>
            <person name="Michiue T."/>
            <person name="Watanabe M."/>
            <person name="Kinoshita T."/>
            <person name="Ohta Y."/>
            <person name="Mawaribuchi S."/>
            <person name="Suzuki Y."/>
            <person name="Haramoto Y."/>
            <person name="Yamamoto T."/>
            <person name="Takagi C."/>
            <person name="Kitzman J."/>
            <person name="Shendure J."/>
            <person name="Nakayama T."/>
            <person name="Izutsu Y."/>
            <person name="Robert J."/>
            <person name="Dichmann D."/>
            <person name="Flajnik M."/>
            <person name="Houston D."/>
            <person name="Marcotte E."/>
            <person name="Wallingford J."/>
            <person name="Ito Y."/>
            <person name="Asashima M."/>
            <person name="Ueno N."/>
            <person name="Matsuda Y."/>
            <person name="Jan Veenstra G."/>
            <person name="Fujiyama A."/>
            <person name="Harland R."/>
            <person name="Taira M."/>
            <person name="Rokhsar D.S."/>
        </authorList>
    </citation>
    <scope>NUCLEOTIDE SEQUENCE</scope>
    <source>
        <strain evidence="1">J</strain>
        <tissue evidence="1">Blood</tissue>
    </source>
</reference>
<protein>
    <submittedName>
        <fullName evidence="1">Uncharacterized protein</fullName>
    </submittedName>
</protein>
<accession>A0A974BNY9</accession>
<name>A0A974BNY9_XENLA</name>
<sequence length="68" mass="7692">MKFKKRKQIDMFRPLECVKHCAAACIEDEFVYLFTVSGSSLGALPAFLVFSNRLVFTVSFLLLLACVQ</sequence>
<gene>
    <name evidence="1" type="ORF">XELAEV_18000435mg</name>
</gene>
<organism evidence="1">
    <name type="scientific">Xenopus laevis</name>
    <name type="common">African clawed frog</name>
    <dbReference type="NCBI Taxonomy" id="8355"/>
    <lineage>
        <taxon>Eukaryota</taxon>
        <taxon>Metazoa</taxon>
        <taxon>Chordata</taxon>
        <taxon>Craniata</taxon>
        <taxon>Vertebrata</taxon>
        <taxon>Euteleostomi</taxon>
        <taxon>Amphibia</taxon>
        <taxon>Batrachia</taxon>
        <taxon>Anura</taxon>
        <taxon>Pipoidea</taxon>
        <taxon>Pipidae</taxon>
        <taxon>Xenopodinae</taxon>
        <taxon>Xenopus</taxon>
        <taxon>Xenopus</taxon>
    </lineage>
</organism>
<evidence type="ECO:0000313" key="1">
    <source>
        <dbReference type="EMBL" id="OCT55600.1"/>
    </source>
</evidence>
<dbReference type="AlphaFoldDB" id="A0A974BNY9"/>
<dbReference type="EMBL" id="KV481531">
    <property type="protein sequence ID" value="OCT55600.1"/>
    <property type="molecule type" value="Genomic_DNA"/>
</dbReference>
<dbReference type="Proteomes" id="UP000694892">
    <property type="component" value="Unassembled WGS sequence"/>
</dbReference>